<gene>
    <name evidence="1" type="ORF">GCM10009560_72580</name>
</gene>
<evidence type="ECO:0000313" key="1">
    <source>
        <dbReference type="EMBL" id="GAA0951625.1"/>
    </source>
</evidence>
<proteinExistence type="predicted"/>
<sequence length="108" mass="11785">MAPGTAHISSTAIGRTADAVDLQLTRPLSAFLGNLRPQTDLPPGTFGQVGDLILGSAYRDLQETVESLLGDAVKVTRQWQEKLGHARRNWRTAEDLNLAEARAIGRHR</sequence>
<dbReference type="Proteomes" id="UP001501578">
    <property type="component" value="Unassembled WGS sequence"/>
</dbReference>
<accession>A0ABP4BLN1</accession>
<evidence type="ECO:0000313" key="2">
    <source>
        <dbReference type="Proteomes" id="UP001501578"/>
    </source>
</evidence>
<keyword evidence="2" id="KW-1185">Reference proteome</keyword>
<protein>
    <submittedName>
        <fullName evidence="1">Uncharacterized protein</fullName>
    </submittedName>
</protein>
<name>A0ABP4BLN1_9ACTN</name>
<organism evidence="1 2">
    <name type="scientific">Nonomuraea longicatena</name>
    <dbReference type="NCBI Taxonomy" id="83682"/>
    <lineage>
        <taxon>Bacteria</taxon>
        <taxon>Bacillati</taxon>
        <taxon>Actinomycetota</taxon>
        <taxon>Actinomycetes</taxon>
        <taxon>Streptosporangiales</taxon>
        <taxon>Streptosporangiaceae</taxon>
        <taxon>Nonomuraea</taxon>
    </lineage>
</organism>
<dbReference type="RefSeq" id="WP_343954844.1">
    <property type="nucleotide sequence ID" value="NZ_BAAAHQ010000050.1"/>
</dbReference>
<reference evidence="2" key="1">
    <citation type="journal article" date="2019" name="Int. J. Syst. Evol. Microbiol.">
        <title>The Global Catalogue of Microorganisms (GCM) 10K type strain sequencing project: providing services to taxonomists for standard genome sequencing and annotation.</title>
        <authorList>
            <consortium name="The Broad Institute Genomics Platform"/>
            <consortium name="The Broad Institute Genome Sequencing Center for Infectious Disease"/>
            <person name="Wu L."/>
            <person name="Ma J."/>
        </authorList>
    </citation>
    <scope>NUCLEOTIDE SEQUENCE [LARGE SCALE GENOMIC DNA]</scope>
    <source>
        <strain evidence="2">JCM 11136</strain>
    </source>
</reference>
<dbReference type="EMBL" id="BAAAHQ010000050">
    <property type="protein sequence ID" value="GAA0951625.1"/>
    <property type="molecule type" value="Genomic_DNA"/>
</dbReference>
<comment type="caution">
    <text evidence="1">The sequence shown here is derived from an EMBL/GenBank/DDBJ whole genome shotgun (WGS) entry which is preliminary data.</text>
</comment>